<evidence type="ECO:0000256" key="1">
    <source>
        <dbReference type="SAM" id="MobiDB-lite"/>
    </source>
</evidence>
<evidence type="ECO:0000259" key="3">
    <source>
        <dbReference type="Pfam" id="PF04892"/>
    </source>
</evidence>
<evidence type="ECO:0000256" key="2">
    <source>
        <dbReference type="SAM" id="Phobius"/>
    </source>
</evidence>
<protein>
    <recommendedName>
        <fullName evidence="3">VanZ-like domain-containing protein</fullName>
    </recommendedName>
</protein>
<dbReference type="AlphaFoldDB" id="A0A1E3PEZ2"/>
<feature type="region of interest" description="Disordered" evidence="1">
    <location>
        <begin position="143"/>
        <end position="190"/>
    </location>
</feature>
<keyword evidence="2" id="KW-0812">Transmembrane</keyword>
<proteinExistence type="predicted"/>
<dbReference type="Pfam" id="PF04892">
    <property type="entry name" value="VanZ"/>
    <property type="match status" value="1"/>
</dbReference>
<sequence>MKIRKSFAITFVALCFLSAYLGFADIHLPHDKLIHFVTFFLLSLVFYWIIDAPRKRCVHFSLIVCTMFGGVGSEFLQGFLPYRSFDYRDILCNVAGSTIAIGLSGLYHQRMLKRKRVTRYQALHQFDAATDLEEGTANVEMPDLFKNDQPSVENMTRTSNVPSRSISPTETSSQEGYESAIESSSGLTKG</sequence>
<name>A0A1E3PEZ2_9ASCO</name>
<keyword evidence="2" id="KW-0472">Membrane</keyword>
<feature type="compositionally biased region" description="Polar residues" evidence="1">
    <location>
        <begin position="148"/>
        <end position="190"/>
    </location>
</feature>
<evidence type="ECO:0000313" key="5">
    <source>
        <dbReference type="Proteomes" id="UP000095009"/>
    </source>
</evidence>
<organism evidence="4 5">
    <name type="scientific">Nadsonia fulvescens var. elongata DSM 6958</name>
    <dbReference type="NCBI Taxonomy" id="857566"/>
    <lineage>
        <taxon>Eukaryota</taxon>
        <taxon>Fungi</taxon>
        <taxon>Dikarya</taxon>
        <taxon>Ascomycota</taxon>
        <taxon>Saccharomycotina</taxon>
        <taxon>Dipodascomycetes</taxon>
        <taxon>Dipodascales</taxon>
        <taxon>Dipodascales incertae sedis</taxon>
        <taxon>Nadsonia</taxon>
    </lineage>
</organism>
<feature type="transmembrane region" description="Helical" evidence="2">
    <location>
        <begin position="87"/>
        <end position="107"/>
    </location>
</feature>
<dbReference type="InterPro" id="IPR006976">
    <property type="entry name" value="VanZ-like"/>
</dbReference>
<feature type="transmembrane region" description="Helical" evidence="2">
    <location>
        <begin position="57"/>
        <end position="75"/>
    </location>
</feature>
<dbReference type="OrthoDB" id="63581at2759"/>
<keyword evidence="2" id="KW-1133">Transmembrane helix</keyword>
<reference evidence="4 5" key="1">
    <citation type="journal article" date="2016" name="Proc. Natl. Acad. Sci. U.S.A.">
        <title>Comparative genomics of biotechnologically important yeasts.</title>
        <authorList>
            <person name="Riley R."/>
            <person name="Haridas S."/>
            <person name="Wolfe K.H."/>
            <person name="Lopes M.R."/>
            <person name="Hittinger C.T."/>
            <person name="Goeker M."/>
            <person name="Salamov A.A."/>
            <person name="Wisecaver J.H."/>
            <person name="Long T.M."/>
            <person name="Calvey C.H."/>
            <person name="Aerts A.L."/>
            <person name="Barry K.W."/>
            <person name="Choi C."/>
            <person name="Clum A."/>
            <person name="Coughlan A.Y."/>
            <person name="Deshpande S."/>
            <person name="Douglass A.P."/>
            <person name="Hanson S.J."/>
            <person name="Klenk H.-P."/>
            <person name="LaButti K.M."/>
            <person name="Lapidus A."/>
            <person name="Lindquist E.A."/>
            <person name="Lipzen A.M."/>
            <person name="Meier-Kolthoff J.P."/>
            <person name="Ohm R.A."/>
            <person name="Otillar R.P."/>
            <person name="Pangilinan J.L."/>
            <person name="Peng Y."/>
            <person name="Rokas A."/>
            <person name="Rosa C.A."/>
            <person name="Scheuner C."/>
            <person name="Sibirny A.A."/>
            <person name="Slot J.C."/>
            <person name="Stielow J.B."/>
            <person name="Sun H."/>
            <person name="Kurtzman C.P."/>
            <person name="Blackwell M."/>
            <person name="Grigoriev I.V."/>
            <person name="Jeffries T.W."/>
        </authorList>
    </citation>
    <scope>NUCLEOTIDE SEQUENCE [LARGE SCALE GENOMIC DNA]</scope>
    <source>
        <strain evidence="4 5">DSM 6958</strain>
    </source>
</reference>
<keyword evidence="5" id="KW-1185">Reference proteome</keyword>
<dbReference type="PANTHER" id="PTHR28008">
    <property type="entry name" value="DOMAIN PROTEIN, PUTATIVE (AFU_ORTHOLOGUE AFUA_3G10980)-RELATED"/>
    <property type="match status" value="1"/>
</dbReference>
<accession>A0A1E3PEZ2</accession>
<dbReference type="EMBL" id="KV454413">
    <property type="protein sequence ID" value="ODQ63965.1"/>
    <property type="molecule type" value="Genomic_DNA"/>
</dbReference>
<evidence type="ECO:0000313" key="4">
    <source>
        <dbReference type="EMBL" id="ODQ63965.1"/>
    </source>
</evidence>
<dbReference type="PANTHER" id="PTHR28008:SF1">
    <property type="entry name" value="DOMAIN PROTEIN, PUTATIVE (AFU_ORTHOLOGUE AFUA_3G10980)-RELATED"/>
    <property type="match status" value="1"/>
</dbReference>
<feature type="transmembrane region" description="Helical" evidence="2">
    <location>
        <begin position="34"/>
        <end position="50"/>
    </location>
</feature>
<feature type="domain" description="VanZ-like" evidence="3">
    <location>
        <begin position="30"/>
        <end position="104"/>
    </location>
</feature>
<dbReference type="Proteomes" id="UP000095009">
    <property type="component" value="Unassembled WGS sequence"/>
</dbReference>
<gene>
    <name evidence="4" type="ORF">NADFUDRAFT_84023</name>
</gene>
<dbReference type="NCBIfam" id="NF037970">
    <property type="entry name" value="vanZ_1"/>
    <property type="match status" value="1"/>
</dbReference>